<dbReference type="GO" id="GO:0004439">
    <property type="term" value="F:phosphatidylinositol-4,5-bisphosphate 5-phosphatase activity"/>
    <property type="evidence" value="ECO:0007669"/>
    <property type="project" value="TreeGrafter"/>
</dbReference>
<dbReference type="KEGG" id="cam:101511070"/>
<dbReference type="GO" id="GO:0046856">
    <property type="term" value="P:phosphatidylinositol dephosphorylation"/>
    <property type="evidence" value="ECO:0007669"/>
    <property type="project" value="InterPro"/>
</dbReference>
<evidence type="ECO:0000256" key="2">
    <source>
        <dbReference type="ARBA" id="ARBA00022801"/>
    </source>
</evidence>
<dbReference type="AlphaFoldDB" id="A0A1S2YS03"/>
<keyword evidence="5" id="KW-1185">Reference proteome</keyword>
<organism evidence="5 7">
    <name type="scientific">Cicer arietinum</name>
    <name type="common">Chickpea</name>
    <name type="synonym">Garbanzo</name>
    <dbReference type="NCBI Taxonomy" id="3827"/>
    <lineage>
        <taxon>Eukaryota</taxon>
        <taxon>Viridiplantae</taxon>
        <taxon>Streptophyta</taxon>
        <taxon>Embryophyta</taxon>
        <taxon>Tracheophyta</taxon>
        <taxon>Spermatophyta</taxon>
        <taxon>Magnoliopsida</taxon>
        <taxon>eudicotyledons</taxon>
        <taxon>Gunneridae</taxon>
        <taxon>Pentapetalae</taxon>
        <taxon>rosids</taxon>
        <taxon>fabids</taxon>
        <taxon>Fabales</taxon>
        <taxon>Fabaceae</taxon>
        <taxon>Papilionoideae</taxon>
        <taxon>50 kb inversion clade</taxon>
        <taxon>NPAAA clade</taxon>
        <taxon>Hologalegina</taxon>
        <taxon>IRL clade</taxon>
        <taxon>Cicereae</taxon>
        <taxon>Cicer</taxon>
    </lineage>
</organism>
<name>A0A1S2YS03_CICAR</name>
<protein>
    <submittedName>
        <fullName evidence="6 7">Type I inositol polyphosphate 5-phosphatase 2-like</fullName>
    </submittedName>
</protein>
<evidence type="ECO:0000313" key="5">
    <source>
        <dbReference type="Proteomes" id="UP000087171"/>
    </source>
</evidence>
<dbReference type="PANTHER" id="PTHR45666:SF21">
    <property type="entry name" value="TYPE I INOSITOL POLYPHOSPHATE 5-PHOSPHATASE 2"/>
    <property type="match status" value="1"/>
</dbReference>
<feature type="region of interest" description="Disordered" evidence="3">
    <location>
        <begin position="32"/>
        <end position="60"/>
    </location>
</feature>
<dbReference type="eggNOG" id="KOG0565">
    <property type="taxonomic scope" value="Eukaryota"/>
</dbReference>
<dbReference type="SUPFAM" id="SSF56219">
    <property type="entry name" value="DNase I-like"/>
    <property type="match status" value="1"/>
</dbReference>
<dbReference type="SMART" id="SM00128">
    <property type="entry name" value="IPPc"/>
    <property type="match status" value="1"/>
</dbReference>
<sequence>MKARKGKRSELFWPTIVKKWLNIKQKVYDFSEDEADTETESEDDDTSSDTSFKGYKMRQRHRRGKSETLRAQYINTKELRVTIGTWNVAGILPCNDDLDIEGWVCSEEPADIYIIGFQEVVPLNAGNVLGAEDNKPISKWESIIRRTLNKSFEPENKPKSYSAPHSPVRTNFANEINKEENNFPLRKIYGNDLQTILDWPELSFDTIHHVDSNPKLRRVLSSSARIGLNLIDSVSLYGYGMKRSHQSSGNLSLFWREQQHEMVPQVFDSLVGVSDEENDAFSELTNNKEVKLHPKYVRIVSKQMVGIYVSVWVQRNLRRHIHHLKVSPVGVGLMGYMGNKGSISVSMSVFQSRMCFVCSHLASGQKDGAEHRRNSDVHEILQRTRFASVFDTDQPHTIPSHDQIFWFGDLNYRINMSDAEIRKLVALKKWDELMNSDQLSNELYKGHVFEGWKEGLINFPPTYKYEFNSDKYAGEDTQEGGKKRSPAWCDRILWLGKGIKQLKYQCAENKLSDHRPVSSIFLVDVEVLDHHKLQRALNFASAVVHPEIFFEDGDLSLIYMPRRD</sequence>
<dbReference type="InterPro" id="IPR036691">
    <property type="entry name" value="Endo/exonu/phosph_ase_sf"/>
</dbReference>
<gene>
    <name evidence="6 7" type="primary">LOC101511070</name>
</gene>
<evidence type="ECO:0000256" key="1">
    <source>
        <dbReference type="ARBA" id="ARBA00010768"/>
    </source>
</evidence>
<dbReference type="GeneID" id="101511070"/>
<dbReference type="GO" id="GO:0034485">
    <property type="term" value="F:phosphatidylinositol-3,4,5-trisphosphate 5-phosphatase activity"/>
    <property type="evidence" value="ECO:0007669"/>
    <property type="project" value="TreeGrafter"/>
</dbReference>
<evidence type="ECO:0000259" key="4">
    <source>
        <dbReference type="SMART" id="SM00128"/>
    </source>
</evidence>
<reference evidence="5" key="1">
    <citation type="journal article" date="2013" name="Nat. Biotechnol.">
        <title>Draft genome sequence of chickpea (Cicer arietinum) provides a resource for trait improvement.</title>
        <authorList>
            <person name="Varshney R.K."/>
            <person name="Song C."/>
            <person name="Saxena R.K."/>
            <person name="Azam S."/>
            <person name="Yu S."/>
            <person name="Sharpe A.G."/>
            <person name="Cannon S."/>
            <person name="Baek J."/>
            <person name="Rosen B.D."/>
            <person name="Tar'an B."/>
            <person name="Millan T."/>
            <person name="Zhang X."/>
            <person name="Ramsay L.D."/>
            <person name="Iwata A."/>
            <person name="Wang Y."/>
            <person name="Nelson W."/>
            <person name="Farmer A.D."/>
            <person name="Gaur P.M."/>
            <person name="Soderlund C."/>
            <person name="Penmetsa R.V."/>
            <person name="Xu C."/>
            <person name="Bharti A.K."/>
            <person name="He W."/>
            <person name="Winter P."/>
            <person name="Zhao S."/>
            <person name="Hane J.K."/>
            <person name="Carrasquilla-Garcia N."/>
            <person name="Condie J.A."/>
            <person name="Upadhyaya H.D."/>
            <person name="Luo M.C."/>
            <person name="Thudi M."/>
            <person name="Gowda C.L."/>
            <person name="Singh N.P."/>
            <person name="Lichtenzveig J."/>
            <person name="Gali K.K."/>
            <person name="Rubio J."/>
            <person name="Nadarajan N."/>
            <person name="Dolezel J."/>
            <person name="Bansal K.C."/>
            <person name="Xu X."/>
            <person name="Edwards D."/>
            <person name="Zhang G."/>
            <person name="Kahl G."/>
            <person name="Gil J."/>
            <person name="Singh K.B."/>
            <person name="Datta S.K."/>
            <person name="Jackson S.A."/>
            <person name="Wang J."/>
            <person name="Cook D.R."/>
        </authorList>
    </citation>
    <scope>NUCLEOTIDE SEQUENCE [LARGE SCALE GENOMIC DNA]</scope>
    <source>
        <strain evidence="5">cv. CDC Frontier</strain>
    </source>
</reference>
<feature type="compositionally biased region" description="Acidic residues" evidence="3">
    <location>
        <begin position="32"/>
        <end position="47"/>
    </location>
</feature>
<accession>A0A1S2YS03</accession>
<dbReference type="GO" id="GO:0004445">
    <property type="term" value="F:inositol-polyphosphate 5-phosphatase activity"/>
    <property type="evidence" value="ECO:0007669"/>
    <property type="project" value="InterPro"/>
</dbReference>
<proteinExistence type="inferred from homology"/>
<dbReference type="RefSeq" id="XP_004509004.1">
    <property type="nucleotide sequence ID" value="XM_004508947.3"/>
</dbReference>
<dbReference type="InterPro" id="IPR045849">
    <property type="entry name" value="IP5P_plant"/>
</dbReference>
<dbReference type="Pfam" id="PF22669">
    <property type="entry name" value="Exo_endo_phos2"/>
    <property type="match status" value="2"/>
</dbReference>
<feature type="domain" description="Inositol polyphosphate-related phosphatase" evidence="4">
    <location>
        <begin position="214"/>
        <end position="529"/>
    </location>
</feature>
<evidence type="ECO:0000256" key="3">
    <source>
        <dbReference type="SAM" id="MobiDB-lite"/>
    </source>
</evidence>
<dbReference type="PaxDb" id="3827-XP_004509003.1"/>
<keyword evidence="2" id="KW-0378">Hydrolase</keyword>
<dbReference type="FunFam" id="3.60.10.10:FF:000048">
    <property type="entry name" value="Type I inositol polyphosphate 5-phosphatase 2"/>
    <property type="match status" value="1"/>
</dbReference>
<evidence type="ECO:0000313" key="6">
    <source>
        <dbReference type="RefSeq" id="XP_004509003.1"/>
    </source>
</evidence>
<dbReference type="PANTHER" id="PTHR45666">
    <property type="entry name" value="TYPE IV INOSITOL POLYPHOSPHATE 5-PHOSPHATASE 9"/>
    <property type="match status" value="1"/>
</dbReference>
<comment type="similarity">
    <text evidence="1">Belongs to the inositol polyphosphate 5-phosphatase family.</text>
</comment>
<reference evidence="6 7" key="2">
    <citation type="submission" date="2025-04" db="UniProtKB">
        <authorList>
            <consortium name="RefSeq"/>
        </authorList>
    </citation>
    <scope>IDENTIFICATION</scope>
    <source>
        <tissue evidence="6 7">Etiolated seedlings</tissue>
    </source>
</reference>
<evidence type="ECO:0000313" key="7">
    <source>
        <dbReference type="RefSeq" id="XP_004509004.1"/>
    </source>
</evidence>
<dbReference type="OrthoDB" id="62798at2759"/>
<dbReference type="InterPro" id="IPR000300">
    <property type="entry name" value="IPPc"/>
</dbReference>
<dbReference type="Proteomes" id="UP000087171">
    <property type="component" value="Chromosome Ca7"/>
</dbReference>
<dbReference type="RefSeq" id="XP_004509003.1">
    <property type="nucleotide sequence ID" value="XM_004508946.3"/>
</dbReference>
<dbReference type="Gene3D" id="3.60.10.10">
    <property type="entry name" value="Endonuclease/exonuclease/phosphatase"/>
    <property type="match status" value="2"/>
</dbReference>